<protein>
    <recommendedName>
        <fullName evidence="3">Aspartyl-tRNA amidotransferase</fullName>
    </recommendedName>
</protein>
<name>A0A0P9GG10_9BACL</name>
<dbReference type="SUPFAM" id="SSF89095">
    <property type="entry name" value="GatB/YqeY motif"/>
    <property type="match status" value="1"/>
</dbReference>
<comment type="caution">
    <text evidence="1">The sequence shown here is derived from an EMBL/GenBank/DDBJ whole genome shotgun (WGS) entry which is preliminary data.</text>
</comment>
<dbReference type="Pfam" id="PF09424">
    <property type="entry name" value="YqeY"/>
    <property type="match status" value="1"/>
</dbReference>
<dbReference type="Gene3D" id="1.10.1510.10">
    <property type="entry name" value="Uncharacterised protein YqeY/AIM41 PF09424, N-terminal domain"/>
    <property type="match status" value="1"/>
</dbReference>
<dbReference type="InterPro" id="IPR023168">
    <property type="entry name" value="GatB_Yqey_C_2"/>
</dbReference>
<dbReference type="Proteomes" id="UP000050482">
    <property type="component" value="Unassembled WGS sequence"/>
</dbReference>
<gene>
    <name evidence="1" type="ORF">AN477_23320</name>
</gene>
<evidence type="ECO:0000313" key="1">
    <source>
        <dbReference type="EMBL" id="KPV38961.1"/>
    </source>
</evidence>
<organism evidence="1 2">
    <name type="scientific">Alicyclobacillus ferrooxydans</name>
    <dbReference type="NCBI Taxonomy" id="471514"/>
    <lineage>
        <taxon>Bacteria</taxon>
        <taxon>Bacillati</taxon>
        <taxon>Bacillota</taxon>
        <taxon>Bacilli</taxon>
        <taxon>Bacillales</taxon>
        <taxon>Alicyclobacillaceae</taxon>
        <taxon>Alicyclobacillus</taxon>
    </lineage>
</organism>
<reference evidence="1 2" key="1">
    <citation type="submission" date="2015-09" db="EMBL/GenBank/DDBJ databases">
        <title>Draft genome sequence of Alicyclobacillus ferrooxydans DSM 22381.</title>
        <authorList>
            <person name="Hemp J."/>
        </authorList>
    </citation>
    <scope>NUCLEOTIDE SEQUENCE [LARGE SCALE GENOMIC DNA]</scope>
    <source>
        <strain evidence="1 2">TC-34</strain>
    </source>
</reference>
<keyword evidence="2" id="KW-1185">Reference proteome</keyword>
<dbReference type="InterPro" id="IPR003789">
    <property type="entry name" value="Asn/Gln_tRNA_amidoTrase-B-like"/>
</dbReference>
<dbReference type="STRING" id="471514.AN477_23320"/>
<dbReference type="EMBL" id="LJCO01000108">
    <property type="protein sequence ID" value="KPV38961.1"/>
    <property type="molecule type" value="Genomic_DNA"/>
</dbReference>
<sequence length="146" mass="16066">MSLADQLSEDMKQAMKDKDKTRLSVVRMVRAAVKNKEIETGTPLTDDEILSVVQKELKQRQDSLQAFESAGRSDLIQAVQAEILILQGYLPSQLSDEELSQVVQETIAEVGATGKGDMGRVMSALMPKVRGRADGKRVQQAVQSHL</sequence>
<dbReference type="GO" id="GO:0016884">
    <property type="term" value="F:carbon-nitrogen ligase activity, with glutamine as amido-N-donor"/>
    <property type="evidence" value="ECO:0007669"/>
    <property type="project" value="InterPro"/>
</dbReference>
<dbReference type="PANTHER" id="PTHR28055">
    <property type="entry name" value="ALTERED INHERITANCE OF MITOCHONDRIA PROTEIN 41, MITOCHONDRIAL"/>
    <property type="match status" value="1"/>
</dbReference>
<dbReference type="Gene3D" id="1.10.10.410">
    <property type="match status" value="1"/>
</dbReference>
<dbReference type="PATRIC" id="fig|471514.4.peg.2318"/>
<dbReference type="RefSeq" id="WP_054971575.1">
    <property type="nucleotide sequence ID" value="NZ_LJCO01000108.1"/>
</dbReference>
<dbReference type="AlphaFoldDB" id="A0A0P9GG10"/>
<proteinExistence type="predicted"/>
<dbReference type="OrthoDB" id="9794041at2"/>
<evidence type="ECO:0008006" key="3">
    <source>
        <dbReference type="Google" id="ProtNLM"/>
    </source>
</evidence>
<accession>A0A0P9GG10</accession>
<dbReference type="PANTHER" id="PTHR28055:SF1">
    <property type="entry name" value="ALTERED INHERITANCE OF MITOCHONDRIA PROTEIN 41, MITOCHONDRIAL"/>
    <property type="match status" value="1"/>
</dbReference>
<dbReference type="InterPro" id="IPR019004">
    <property type="entry name" value="YqeY/Aim41"/>
</dbReference>
<evidence type="ECO:0000313" key="2">
    <source>
        <dbReference type="Proteomes" id="UP000050482"/>
    </source>
</evidence>
<dbReference type="InterPro" id="IPR042184">
    <property type="entry name" value="YqeY/Aim41_N"/>
</dbReference>